<keyword evidence="3" id="KW-1185">Reference proteome</keyword>
<proteinExistence type="predicted"/>
<protein>
    <submittedName>
        <fullName evidence="2">Uncharacterized protein</fullName>
    </submittedName>
</protein>
<gene>
    <name evidence="2" type="ORF">ACFF45_08605</name>
</gene>
<reference evidence="2 3" key="1">
    <citation type="submission" date="2024-09" db="EMBL/GenBank/DDBJ databases">
        <authorList>
            <person name="Sun Q."/>
            <person name="Mori K."/>
        </authorList>
    </citation>
    <scope>NUCLEOTIDE SEQUENCE [LARGE SCALE GENOMIC DNA]</scope>
    <source>
        <strain evidence="2 3">JCM 6917</strain>
    </source>
</reference>
<comment type="caution">
    <text evidence="2">The sequence shown here is derived from an EMBL/GenBank/DDBJ whole genome shotgun (WGS) entry which is preliminary data.</text>
</comment>
<organism evidence="2 3">
    <name type="scientific">Streptomyces cinereospinus</name>
    <dbReference type="NCBI Taxonomy" id="285561"/>
    <lineage>
        <taxon>Bacteria</taxon>
        <taxon>Bacillati</taxon>
        <taxon>Actinomycetota</taxon>
        <taxon>Actinomycetes</taxon>
        <taxon>Kitasatosporales</taxon>
        <taxon>Streptomycetaceae</taxon>
        <taxon>Streptomyces</taxon>
    </lineage>
</organism>
<feature type="region of interest" description="Disordered" evidence="1">
    <location>
        <begin position="1"/>
        <end position="34"/>
    </location>
</feature>
<name>A0ABV5MXZ4_9ACTN</name>
<evidence type="ECO:0000313" key="2">
    <source>
        <dbReference type="EMBL" id="MFB9462766.1"/>
    </source>
</evidence>
<evidence type="ECO:0000256" key="1">
    <source>
        <dbReference type="SAM" id="MobiDB-lite"/>
    </source>
</evidence>
<dbReference type="EMBL" id="JBHMCY010000012">
    <property type="protein sequence ID" value="MFB9462766.1"/>
    <property type="molecule type" value="Genomic_DNA"/>
</dbReference>
<dbReference type="Proteomes" id="UP001589709">
    <property type="component" value="Unassembled WGS sequence"/>
</dbReference>
<evidence type="ECO:0000313" key="3">
    <source>
        <dbReference type="Proteomes" id="UP001589709"/>
    </source>
</evidence>
<dbReference type="RefSeq" id="WP_381344134.1">
    <property type="nucleotide sequence ID" value="NZ_JBHMCY010000012.1"/>
</dbReference>
<sequence length="117" mass="12959">MSQNLADKSDAKEEITGGVNQACSTVHSERTPGGHFDWHSIGWAGTEENVRRLRHRIFQSGGTGGGPQENPQSAKFHAKLNAIAAKMTRPPKQQTRPLAQLREDWQDSSVLRGWQSI</sequence>
<accession>A0ABV5MXZ4</accession>